<dbReference type="Pfam" id="PF12028">
    <property type="entry name" value="DUF3515"/>
    <property type="match status" value="1"/>
</dbReference>
<accession>A0ABV6QV02</accession>
<dbReference type="EMBL" id="JBHLTC010000039">
    <property type="protein sequence ID" value="MFC0628460.1"/>
    <property type="molecule type" value="Genomic_DNA"/>
</dbReference>
<evidence type="ECO:0000313" key="2">
    <source>
        <dbReference type="Proteomes" id="UP001589890"/>
    </source>
</evidence>
<dbReference type="Proteomes" id="UP001589890">
    <property type="component" value="Unassembled WGS sequence"/>
</dbReference>
<reference evidence="1 2" key="1">
    <citation type="submission" date="2024-09" db="EMBL/GenBank/DDBJ databases">
        <authorList>
            <person name="Sun Q."/>
            <person name="Mori K."/>
        </authorList>
    </citation>
    <scope>NUCLEOTIDE SEQUENCE [LARGE SCALE GENOMIC DNA]</scope>
    <source>
        <strain evidence="1 2">CGMCC 1.15906</strain>
    </source>
</reference>
<proteinExistence type="predicted"/>
<protein>
    <submittedName>
        <fullName evidence="1">DUF3515 domain-containing protein</fullName>
    </submittedName>
</protein>
<comment type="caution">
    <text evidence="1">The sequence shown here is derived from an EMBL/GenBank/DDBJ whole genome shotgun (WGS) entry which is preliminary data.</text>
</comment>
<sequence length="164" mass="16893">MPGGAHLKAHPRRLVPALGLSLLLLGAAACSPGPVGIAVPTPAPEVASACASLINALPERITEGERRETDPVSPLTRAYGDPPIELTCGVAPPAGMAEAASQCFEVNGVGWYAQEAENGVIFTTIGRKLYLEMAVPNAYSPEANVLTDVAPAIKSQNPVITPCT</sequence>
<keyword evidence="2" id="KW-1185">Reference proteome</keyword>
<dbReference type="RefSeq" id="WP_380054778.1">
    <property type="nucleotide sequence ID" value="NZ_JBHLTC010000039.1"/>
</dbReference>
<organism evidence="1 2">
    <name type="scientific">Kribbella deserti</name>
    <dbReference type="NCBI Taxonomy" id="1926257"/>
    <lineage>
        <taxon>Bacteria</taxon>
        <taxon>Bacillati</taxon>
        <taxon>Actinomycetota</taxon>
        <taxon>Actinomycetes</taxon>
        <taxon>Propionibacteriales</taxon>
        <taxon>Kribbellaceae</taxon>
        <taxon>Kribbella</taxon>
    </lineage>
</organism>
<gene>
    <name evidence="1" type="ORF">ACFFGN_30595</name>
</gene>
<dbReference type="InterPro" id="IPR021903">
    <property type="entry name" value="DUF3515"/>
</dbReference>
<evidence type="ECO:0000313" key="1">
    <source>
        <dbReference type="EMBL" id="MFC0628460.1"/>
    </source>
</evidence>
<name>A0ABV6QV02_9ACTN</name>